<gene>
    <name evidence="1" type="ORF">DB32_006360</name>
</gene>
<proteinExistence type="predicted"/>
<sequence length="49" mass="5534">MRATRLARITGDVMRTDSTMLRLACSRTRAVVRVCVRVTAFYGRDAESL</sequence>
<dbReference type="Proteomes" id="UP000034883">
    <property type="component" value="Chromosome"/>
</dbReference>
<protein>
    <submittedName>
        <fullName evidence="1">Uncharacterized protein</fullName>
    </submittedName>
</protein>
<evidence type="ECO:0000313" key="1">
    <source>
        <dbReference type="EMBL" id="AKF09211.1"/>
    </source>
</evidence>
<dbReference type="AlphaFoldDB" id="A0A0F6W798"/>
<dbReference type="EMBL" id="CP011125">
    <property type="protein sequence ID" value="AKF09211.1"/>
    <property type="molecule type" value="Genomic_DNA"/>
</dbReference>
<accession>A0A0F6W798</accession>
<dbReference type="KEGG" id="samy:DB32_006360"/>
<reference evidence="1 2" key="1">
    <citation type="submission" date="2015-03" db="EMBL/GenBank/DDBJ databases">
        <title>Genome assembly of Sandaracinus amylolyticus DSM 53668.</title>
        <authorList>
            <person name="Sharma G."/>
            <person name="Subramanian S."/>
        </authorList>
    </citation>
    <scope>NUCLEOTIDE SEQUENCE [LARGE SCALE GENOMIC DNA]</scope>
    <source>
        <strain evidence="1 2">DSM 53668</strain>
    </source>
</reference>
<name>A0A0F6W798_9BACT</name>
<evidence type="ECO:0000313" key="2">
    <source>
        <dbReference type="Proteomes" id="UP000034883"/>
    </source>
</evidence>
<dbReference type="STRING" id="927083.DB32_006360"/>
<organism evidence="1 2">
    <name type="scientific">Sandaracinus amylolyticus</name>
    <dbReference type="NCBI Taxonomy" id="927083"/>
    <lineage>
        <taxon>Bacteria</taxon>
        <taxon>Pseudomonadati</taxon>
        <taxon>Myxococcota</taxon>
        <taxon>Polyangia</taxon>
        <taxon>Polyangiales</taxon>
        <taxon>Sandaracinaceae</taxon>
        <taxon>Sandaracinus</taxon>
    </lineage>
</organism>
<keyword evidence="2" id="KW-1185">Reference proteome</keyword>